<accession>A0A7I9WF13</accession>
<comment type="caution">
    <text evidence="3">The sequence shown here is derived from an EMBL/GenBank/DDBJ whole genome shotgun (WGS) entry which is preliminary data.</text>
</comment>
<dbReference type="EMBL" id="BLKT01000003">
    <property type="protein sequence ID" value="GFG56341.1"/>
    <property type="molecule type" value="Genomic_DNA"/>
</dbReference>
<dbReference type="AlphaFoldDB" id="A0A7I9WF13"/>
<dbReference type="Pfam" id="PF02467">
    <property type="entry name" value="Whib"/>
    <property type="match status" value="1"/>
</dbReference>
<evidence type="ECO:0000259" key="2">
    <source>
        <dbReference type="PROSITE" id="PS51674"/>
    </source>
</evidence>
<evidence type="ECO:0000256" key="1">
    <source>
        <dbReference type="SAM" id="MobiDB-lite"/>
    </source>
</evidence>
<dbReference type="InterPro" id="IPR034768">
    <property type="entry name" value="4FE4S_WBL"/>
</dbReference>
<dbReference type="Proteomes" id="UP000465241">
    <property type="component" value="Unassembled WGS sequence"/>
</dbReference>
<feature type="domain" description="4Fe-4S Wbl-type" evidence="2">
    <location>
        <begin position="28"/>
        <end position="85"/>
    </location>
</feature>
<dbReference type="PROSITE" id="PS51674">
    <property type="entry name" value="4FE4S_WBL"/>
    <property type="match status" value="1"/>
</dbReference>
<evidence type="ECO:0000313" key="3">
    <source>
        <dbReference type="EMBL" id="GFG56341.1"/>
    </source>
</evidence>
<sequence length="126" mass="13504">MSALRAWGGLAMTRALHHGDSVAEIVGACSADPDRWMGATDGPSADLAKAICRGCARRWLCARDAVETPGAEGIWAGILLPEAGRGRTFALKQLTSLAQRGGYPVRKRRRLRPEDLGLAPDVDPDR</sequence>
<name>A0A7I9WF13_9MYCO</name>
<gene>
    <name evidence="3" type="ORF">MMUR_04770</name>
</gene>
<organism evidence="3 4">
    <name type="scientific">Mycolicibacterium murale</name>
    <dbReference type="NCBI Taxonomy" id="182220"/>
    <lineage>
        <taxon>Bacteria</taxon>
        <taxon>Bacillati</taxon>
        <taxon>Actinomycetota</taxon>
        <taxon>Actinomycetes</taxon>
        <taxon>Mycobacteriales</taxon>
        <taxon>Mycobacteriaceae</taxon>
        <taxon>Mycolicibacterium</taxon>
    </lineage>
</organism>
<protein>
    <recommendedName>
        <fullName evidence="2">4Fe-4S Wbl-type domain-containing protein</fullName>
    </recommendedName>
</protein>
<feature type="region of interest" description="Disordered" evidence="1">
    <location>
        <begin position="105"/>
        <end position="126"/>
    </location>
</feature>
<keyword evidence="4" id="KW-1185">Reference proteome</keyword>
<evidence type="ECO:0000313" key="4">
    <source>
        <dbReference type="Proteomes" id="UP000465241"/>
    </source>
</evidence>
<proteinExistence type="predicted"/>
<reference evidence="3 4" key="1">
    <citation type="journal article" date="2019" name="Emerg. Microbes Infect.">
        <title>Comprehensive subspecies identification of 175 nontuberculous mycobacteria species based on 7547 genomic profiles.</title>
        <authorList>
            <person name="Matsumoto Y."/>
            <person name="Kinjo T."/>
            <person name="Motooka D."/>
            <person name="Nabeya D."/>
            <person name="Jung N."/>
            <person name="Uechi K."/>
            <person name="Horii T."/>
            <person name="Iida T."/>
            <person name="Fujita J."/>
            <person name="Nakamura S."/>
        </authorList>
    </citation>
    <scope>NUCLEOTIDE SEQUENCE [LARGE SCALE GENOMIC DNA]</scope>
    <source>
        <strain evidence="3 4">JCM 13392</strain>
    </source>
</reference>